<feature type="region of interest" description="Disordered" evidence="1">
    <location>
        <begin position="867"/>
        <end position="890"/>
    </location>
</feature>
<feature type="region of interest" description="Disordered" evidence="1">
    <location>
        <begin position="1"/>
        <end position="22"/>
    </location>
</feature>
<dbReference type="InterPro" id="IPR024752">
    <property type="entry name" value="Myb/SANT-like_dom"/>
</dbReference>
<evidence type="ECO:0000256" key="1">
    <source>
        <dbReference type="SAM" id="MobiDB-lite"/>
    </source>
</evidence>
<evidence type="ECO:0000313" key="5">
    <source>
        <dbReference type="Proteomes" id="UP001151760"/>
    </source>
</evidence>
<comment type="caution">
    <text evidence="4">The sequence shown here is derived from an EMBL/GenBank/DDBJ whole genome shotgun (WGS) entry which is preliminary data.</text>
</comment>
<evidence type="ECO:0000259" key="3">
    <source>
        <dbReference type="Pfam" id="PF12776"/>
    </source>
</evidence>
<evidence type="ECO:0000259" key="2">
    <source>
        <dbReference type="Pfam" id="PF07727"/>
    </source>
</evidence>
<keyword evidence="5" id="KW-1185">Reference proteome</keyword>
<sequence>MEKKENPAKTEDDENTGKKESIFWTPQMDDAYIKAMLKEQDKAEDEVWKDLIEANPDALEWKTKTISNYDELYMLFAKDRETGVVAETAKESRKRMMNNKDIVEIDDDTDEFQSTVNKIGDDIQVTTTPQCSQMKPKKKKKVKEESDIVSKIQSSINHVADAMKECTKAIVGSRPHVYYGGEIYSQLEFMGVDQDLKVNAFIFLLRSPESTRALLDCPLDMRKYILNEMMGIGLMKVVGIEGHHLTLGYRRKQGRSVGLILQEATSRKCVVVFIDIRNGRGCFDDDIGCCLGDAGLGVKGGIIRLFFRDGGLPILIMAKTAKKENPAKTEDDENTGKKESIFWTPQMDDAYIKAMLKEQDKVEFNQKQFIESYKNHKKKFSSCYDVFRGKSLSGFSWNPVSELIEAEDEVWKDLIEANPDALEWKTKTTSNYNELYMLFAKDRATGVVAETAKERRKRMMNNEDIVEIDDDTDEFHSTNNKIGDDIQVTTTPQCSQMKPKKKKKVEEESDIASKIQSSIEHVADAMKECTKAILLCLMKVGGIEGDHLTLGYRRQQGRSVGGYLGVGLDDGCSNVDGRTSVLLVMRRGCINDDLGCCLGDVGVGVKDQATIPRTAILLCQFHLRTTNPPPPPPLADLHKQQLWGQCTEEIVGLMLMTMDPYIQNNLEHLLPKDMLQRTKKRVMDNRHISEHLQTCAKFHACKPRRRAVCIALTSKNDRAEYRQLWSVLAIDMTQNLSVSLILVSLRKEYDGFVQNYYMHGMRKIVNELHAMLKLHEQTLPPKEVAPTLHAIRLHYALSRLGHINKKHIEKLQHDRLLDSTDIKSFEKCVACMSVFVAWNAEFFENEVIDHEASESLEDLEIIQEKDTHPSLDTSLDHEEDDKEIDEPQRDLGEPANYKAALLDPESNKWLNAMNVEMQSMKDNEVWELVELPPVAKTIGHKWLFKKKTNMDGAVHTYKARLVAKGFTQTPGIDYEEIFFPVADIKAIRILIAIAAFYDYEIWQMDVKTAFLNGYLNKEVYMEQPEGFLSQKYPNRVCKLKRSIYGLKQASRQWNKRFDDEIKKFGLNQNRDEPCVYVKASGNYVTFLILYVDET</sequence>
<accession>A0ABQ4WQK6</accession>
<proteinExistence type="predicted"/>
<dbReference type="SUPFAM" id="SSF56672">
    <property type="entry name" value="DNA/RNA polymerases"/>
    <property type="match status" value="1"/>
</dbReference>
<reference evidence="4" key="1">
    <citation type="journal article" date="2022" name="Int. J. Mol. Sci.">
        <title>Draft Genome of Tanacetum Coccineum: Genomic Comparison of Closely Related Tanacetum-Family Plants.</title>
        <authorList>
            <person name="Yamashiro T."/>
            <person name="Shiraishi A."/>
            <person name="Nakayama K."/>
            <person name="Satake H."/>
        </authorList>
    </citation>
    <scope>NUCLEOTIDE SEQUENCE</scope>
</reference>
<dbReference type="PANTHER" id="PTHR46929:SF4">
    <property type="entry name" value="MYB_SANT-LIKE DOMAIN-CONTAINING PROTEIN"/>
    <property type="match status" value="1"/>
</dbReference>
<feature type="domain" description="Myb/SANT-like" evidence="3">
    <location>
        <begin position="342"/>
        <end position="413"/>
    </location>
</feature>
<organism evidence="4 5">
    <name type="scientific">Tanacetum coccineum</name>
    <dbReference type="NCBI Taxonomy" id="301880"/>
    <lineage>
        <taxon>Eukaryota</taxon>
        <taxon>Viridiplantae</taxon>
        <taxon>Streptophyta</taxon>
        <taxon>Embryophyta</taxon>
        <taxon>Tracheophyta</taxon>
        <taxon>Spermatophyta</taxon>
        <taxon>Magnoliopsida</taxon>
        <taxon>eudicotyledons</taxon>
        <taxon>Gunneridae</taxon>
        <taxon>Pentapetalae</taxon>
        <taxon>asterids</taxon>
        <taxon>campanulids</taxon>
        <taxon>Asterales</taxon>
        <taxon>Asteraceae</taxon>
        <taxon>Asteroideae</taxon>
        <taxon>Anthemideae</taxon>
        <taxon>Anthemidinae</taxon>
        <taxon>Tanacetum</taxon>
    </lineage>
</organism>
<dbReference type="InterPro" id="IPR013103">
    <property type="entry name" value="RVT_2"/>
</dbReference>
<evidence type="ECO:0000313" key="4">
    <source>
        <dbReference type="EMBL" id="GJS55161.1"/>
    </source>
</evidence>
<dbReference type="EMBL" id="BQNB010008850">
    <property type="protein sequence ID" value="GJS55161.1"/>
    <property type="molecule type" value="Genomic_DNA"/>
</dbReference>
<name>A0ABQ4WQK6_9ASTR</name>
<reference evidence="4" key="2">
    <citation type="submission" date="2022-01" db="EMBL/GenBank/DDBJ databases">
        <authorList>
            <person name="Yamashiro T."/>
            <person name="Shiraishi A."/>
            <person name="Satake H."/>
            <person name="Nakayama K."/>
        </authorList>
    </citation>
    <scope>NUCLEOTIDE SEQUENCE</scope>
</reference>
<gene>
    <name evidence="4" type="ORF">Tco_0628523</name>
</gene>
<dbReference type="Pfam" id="PF07727">
    <property type="entry name" value="RVT_2"/>
    <property type="match status" value="1"/>
</dbReference>
<feature type="compositionally biased region" description="Basic and acidic residues" evidence="1">
    <location>
        <begin position="1"/>
        <end position="21"/>
    </location>
</feature>
<feature type="domain" description="Reverse transcriptase Ty1/copia-type" evidence="2">
    <location>
        <begin position="923"/>
        <end position="1093"/>
    </location>
</feature>
<dbReference type="PANTHER" id="PTHR46929">
    <property type="entry name" value="EXPRESSED PROTEIN"/>
    <property type="match status" value="1"/>
</dbReference>
<dbReference type="Proteomes" id="UP001151760">
    <property type="component" value="Unassembled WGS sequence"/>
</dbReference>
<dbReference type="Pfam" id="PF12776">
    <property type="entry name" value="Myb_DNA-bind_3"/>
    <property type="match status" value="1"/>
</dbReference>
<protein>
    <submittedName>
        <fullName evidence="4">Retrotransposon protein, putative, ty1-copia subclass</fullName>
    </submittedName>
</protein>
<dbReference type="InterPro" id="IPR043502">
    <property type="entry name" value="DNA/RNA_pol_sf"/>
</dbReference>